<evidence type="ECO:0000313" key="4">
    <source>
        <dbReference type="Proteomes" id="UP000029060"/>
    </source>
</evidence>
<keyword evidence="4" id="KW-1185">Reference proteome</keyword>
<name>A0A087BIM0_9BIFI</name>
<evidence type="ECO:0000256" key="1">
    <source>
        <dbReference type="SAM" id="MobiDB-lite"/>
    </source>
</evidence>
<dbReference type="STRING" id="78345.BMERY_0315"/>
<organism evidence="3 4">
    <name type="scientific">Bifidobacterium merycicum</name>
    <dbReference type="NCBI Taxonomy" id="78345"/>
    <lineage>
        <taxon>Bacteria</taxon>
        <taxon>Bacillati</taxon>
        <taxon>Actinomycetota</taxon>
        <taxon>Actinomycetes</taxon>
        <taxon>Bifidobacteriales</taxon>
        <taxon>Bifidobacteriaceae</taxon>
        <taxon>Bifidobacterium</taxon>
    </lineage>
</organism>
<evidence type="ECO:0000256" key="2">
    <source>
        <dbReference type="SAM" id="Phobius"/>
    </source>
</evidence>
<dbReference type="Proteomes" id="UP000029060">
    <property type="component" value="Unassembled WGS sequence"/>
</dbReference>
<reference evidence="3 4" key="1">
    <citation type="submission" date="2014-03" db="EMBL/GenBank/DDBJ databases">
        <title>Genomics of Bifidobacteria.</title>
        <authorList>
            <person name="Ventura M."/>
            <person name="Milani C."/>
            <person name="Lugli G.A."/>
        </authorList>
    </citation>
    <scope>NUCLEOTIDE SEQUENCE [LARGE SCALE GENOMIC DNA]</scope>
    <source>
        <strain evidence="3 4">LMG 11341</strain>
    </source>
</reference>
<dbReference type="eggNOG" id="ENOG502ZIJN">
    <property type="taxonomic scope" value="Bacteria"/>
</dbReference>
<feature type="compositionally biased region" description="Gly residues" evidence="1">
    <location>
        <begin position="235"/>
        <end position="247"/>
    </location>
</feature>
<proteinExistence type="predicted"/>
<dbReference type="AlphaFoldDB" id="A0A087BIM0"/>
<protein>
    <submittedName>
        <fullName evidence="3">Colicin uptake related membrane protein</fullName>
    </submittedName>
</protein>
<gene>
    <name evidence="3" type="ORF">BMERY_0315</name>
</gene>
<sequence>MSGQDATPAAEPSGRPAKRKRMGFVAAGVAVAVLLAGGGWAGWNAYEAHRLESARAACADASESLRVAMNEYNTLRDGRVTDAKAVTAKQVADARTVTALAEALDAEEPKTAACVADSRADYEEQAGRVEANRDRYAKHKSSLAKAVEAVEGSRDAKVIADGAKLLNDSKGKVADEKTRTALDKAVKAKDAQAVAKAVKAVDASVKAKAAADAKAKAAQTQTAPAGETGSAASGLTGGGYASSGSTG</sequence>
<feature type="region of interest" description="Disordered" evidence="1">
    <location>
        <begin position="211"/>
        <end position="247"/>
    </location>
</feature>
<comment type="caution">
    <text evidence="3">The sequence shown here is derived from an EMBL/GenBank/DDBJ whole genome shotgun (WGS) entry which is preliminary data.</text>
</comment>
<keyword evidence="2" id="KW-0472">Membrane</keyword>
<accession>A0A087BIM0</accession>
<dbReference type="EMBL" id="JGZC01000005">
    <property type="protein sequence ID" value="KFI70870.1"/>
    <property type="molecule type" value="Genomic_DNA"/>
</dbReference>
<keyword evidence="2" id="KW-0812">Transmembrane</keyword>
<evidence type="ECO:0000313" key="3">
    <source>
        <dbReference type="EMBL" id="KFI70870.1"/>
    </source>
</evidence>
<feature type="transmembrane region" description="Helical" evidence="2">
    <location>
        <begin position="22"/>
        <end position="43"/>
    </location>
</feature>
<keyword evidence="2" id="KW-1133">Transmembrane helix</keyword>
<feature type="compositionally biased region" description="Low complexity" evidence="1">
    <location>
        <begin position="225"/>
        <end position="234"/>
    </location>
</feature>